<name>A0A059F256_9MICR</name>
<reference evidence="1 2" key="2">
    <citation type="submission" date="2014-03" db="EMBL/GenBank/DDBJ databases">
        <title>The Genome Sequence of Anncaliia algerae insect isolate PRA339.</title>
        <authorList>
            <consortium name="The Broad Institute Genome Sequencing Platform"/>
            <consortium name="The Broad Institute Genome Sequencing Center for Infectious Disease"/>
            <person name="Cuomo C."/>
            <person name="Becnel J."/>
            <person name="Sanscrainte N."/>
            <person name="Walker B."/>
            <person name="Young S.K."/>
            <person name="Zeng Q."/>
            <person name="Gargeya S."/>
            <person name="Fitzgerald M."/>
            <person name="Haas B."/>
            <person name="Abouelleil A."/>
            <person name="Alvarado L."/>
            <person name="Arachchi H.M."/>
            <person name="Berlin A.M."/>
            <person name="Chapman S.B."/>
            <person name="Dewar J."/>
            <person name="Goldberg J."/>
            <person name="Griggs A."/>
            <person name="Gujja S."/>
            <person name="Hansen M."/>
            <person name="Howarth C."/>
            <person name="Imamovic A."/>
            <person name="Larimer J."/>
            <person name="McCowan C."/>
            <person name="Murphy C."/>
            <person name="Neiman D."/>
            <person name="Pearson M."/>
            <person name="Priest M."/>
            <person name="Roberts A."/>
            <person name="Saif S."/>
            <person name="Shea T."/>
            <person name="Sisk P."/>
            <person name="Sykes S."/>
            <person name="Wortman J."/>
            <person name="Nusbaum C."/>
            <person name="Birren B."/>
        </authorList>
    </citation>
    <scope>NUCLEOTIDE SEQUENCE [LARGE SCALE GENOMIC DNA]</scope>
    <source>
        <strain evidence="1 2">PRA339</strain>
    </source>
</reference>
<gene>
    <name evidence="1" type="ORF">H312_01535</name>
</gene>
<sequence>MVTDTNEETKQSKEVRKKGKFIYKFWESSANALYRSESYIEKFKEYIVYSHKPIKSESYILISERKRDGEIRGVNFVMNHSDSINYEDITKEELLDIRIKSREVILCQNSIWKKFFCFEIIHTNLDIPFVCVDILKIIVQRFSNERIFSDLSYSKYSIIDIYGLLNRGNSLNHIPISELFFILCNYCSKYKNYLIEIELSKKILKMLKEREYTSVSKYLFYLPTSLTNNQRHALKYLYTLMNKMTRTERYESMDWIICHYLKCLFFPPSDLYYSDDIISAGTYVFLLSGLNYDEVDKKVFGIK</sequence>
<proteinExistence type="predicted"/>
<accession>A0A059F256</accession>
<protein>
    <submittedName>
        <fullName evidence="1">Uncharacterized protein</fullName>
    </submittedName>
</protein>
<dbReference type="AlphaFoldDB" id="A0A059F256"/>
<evidence type="ECO:0000313" key="2">
    <source>
        <dbReference type="Proteomes" id="UP000030655"/>
    </source>
</evidence>
<dbReference type="HOGENOM" id="CLU_918178_0_0_1"/>
<evidence type="ECO:0000313" key="1">
    <source>
        <dbReference type="EMBL" id="KCZ81049.1"/>
    </source>
</evidence>
<keyword evidence="2" id="KW-1185">Reference proteome</keyword>
<dbReference type="OrthoDB" id="10350109at2759"/>
<dbReference type="VEuPathDB" id="MicrosporidiaDB:H312_01535"/>
<organism evidence="1 2">
    <name type="scientific">Anncaliia algerae PRA339</name>
    <dbReference type="NCBI Taxonomy" id="1288291"/>
    <lineage>
        <taxon>Eukaryota</taxon>
        <taxon>Fungi</taxon>
        <taxon>Fungi incertae sedis</taxon>
        <taxon>Microsporidia</taxon>
        <taxon>Tubulinosematoidea</taxon>
        <taxon>Tubulinosematidae</taxon>
        <taxon>Anncaliia</taxon>
    </lineage>
</organism>
<dbReference type="EMBL" id="KK365152">
    <property type="protein sequence ID" value="KCZ81049.1"/>
    <property type="molecule type" value="Genomic_DNA"/>
</dbReference>
<dbReference type="Proteomes" id="UP000030655">
    <property type="component" value="Unassembled WGS sequence"/>
</dbReference>
<reference evidence="2" key="1">
    <citation type="submission" date="2013-02" db="EMBL/GenBank/DDBJ databases">
        <authorList>
            <consortium name="The Broad Institute Genome Sequencing Platform"/>
            <person name="Cuomo C."/>
            <person name="Becnel J."/>
            <person name="Sanscrainte N."/>
            <person name="Walker B."/>
            <person name="Young S.K."/>
            <person name="Zeng Q."/>
            <person name="Gargeya S."/>
            <person name="Fitzgerald M."/>
            <person name="Haas B."/>
            <person name="Abouelleil A."/>
            <person name="Alvarado L."/>
            <person name="Arachchi H.M."/>
            <person name="Berlin A.M."/>
            <person name="Chapman S.B."/>
            <person name="Dewar J."/>
            <person name="Goldberg J."/>
            <person name="Griggs A."/>
            <person name="Gujja S."/>
            <person name="Hansen M."/>
            <person name="Howarth C."/>
            <person name="Imamovic A."/>
            <person name="Larimer J."/>
            <person name="McCowan C."/>
            <person name="Murphy C."/>
            <person name="Neiman D."/>
            <person name="Pearson M."/>
            <person name="Priest M."/>
            <person name="Roberts A."/>
            <person name="Saif S."/>
            <person name="Shea T."/>
            <person name="Sisk P."/>
            <person name="Sykes S."/>
            <person name="Wortman J."/>
            <person name="Nusbaum C."/>
            <person name="Birren B."/>
        </authorList>
    </citation>
    <scope>NUCLEOTIDE SEQUENCE [LARGE SCALE GENOMIC DNA]</scope>
    <source>
        <strain evidence="2">PRA339</strain>
    </source>
</reference>